<proteinExistence type="predicted"/>
<organism evidence="2 3">
    <name type="scientific">Agrobacterium burrii</name>
    <dbReference type="NCBI Taxonomy" id="2815339"/>
    <lineage>
        <taxon>Bacteria</taxon>
        <taxon>Pseudomonadati</taxon>
        <taxon>Pseudomonadota</taxon>
        <taxon>Alphaproteobacteria</taxon>
        <taxon>Hyphomicrobiales</taxon>
        <taxon>Rhizobiaceae</taxon>
        <taxon>Rhizobium/Agrobacterium group</taxon>
        <taxon>Agrobacterium</taxon>
        <taxon>Agrobacterium tumefaciens complex</taxon>
    </lineage>
</organism>
<evidence type="ECO:0000313" key="3">
    <source>
        <dbReference type="Proteomes" id="UP000664699"/>
    </source>
</evidence>
<keyword evidence="1" id="KW-1133">Transmembrane helix</keyword>
<dbReference type="EMBL" id="JAFLNA010000001">
    <property type="protein sequence ID" value="MBO0129136.1"/>
    <property type="molecule type" value="Genomic_DNA"/>
</dbReference>
<dbReference type="Proteomes" id="UP000664699">
    <property type="component" value="Unassembled WGS sequence"/>
</dbReference>
<dbReference type="RefSeq" id="WP_207132714.1">
    <property type="nucleotide sequence ID" value="NZ_JAFLNA010000001.1"/>
</dbReference>
<evidence type="ECO:0000313" key="2">
    <source>
        <dbReference type="EMBL" id="MBO0129136.1"/>
    </source>
</evidence>
<keyword evidence="1" id="KW-0472">Membrane</keyword>
<feature type="transmembrane region" description="Helical" evidence="1">
    <location>
        <begin position="20"/>
        <end position="44"/>
    </location>
</feature>
<accession>A0ABS3EB00</accession>
<keyword evidence="3" id="KW-1185">Reference proteome</keyword>
<comment type="caution">
    <text evidence="2">The sequence shown here is derived from an EMBL/GenBank/DDBJ whole genome shotgun (WGS) entry which is preliminary data.</text>
</comment>
<keyword evidence="1" id="KW-0812">Transmembrane</keyword>
<evidence type="ECO:0000256" key="1">
    <source>
        <dbReference type="SAM" id="Phobius"/>
    </source>
</evidence>
<protein>
    <submittedName>
        <fullName evidence="2">Uncharacterized protein</fullName>
    </submittedName>
</protein>
<gene>
    <name evidence="2" type="ORF">JZX89_00050</name>
</gene>
<reference evidence="2 3" key="1">
    <citation type="submission" date="2021-03" db="EMBL/GenBank/DDBJ databases">
        <title>Whole genome sequence of Agrobacterium sp. strain Rnr.</title>
        <authorList>
            <person name="Mafakheri H."/>
            <person name="Taghavi S.M."/>
            <person name="Nemanja K."/>
            <person name="Osdaghi E."/>
        </authorList>
    </citation>
    <scope>NUCLEOTIDE SEQUENCE [LARGE SCALE GENOMIC DNA]</scope>
    <source>
        <strain evidence="2 3">Rnr</strain>
    </source>
</reference>
<sequence length="48" mass="5141">MTRPATNWPAFWSAFSEAALTLSAFAALILWLAVLPTVGVLYFLGALA</sequence>
<name>A0ABS3EB00_9HYPH</name>